<evidence type="ECO:0000313" key="2">
    <source>
        <dbReference type="Proteomes" id="UP000013307"/>
    </source>
</evidence>
<proteinExistence type="predicted"/>
<organism evidence="1 2">
    <name type="scientific">Archaeoglobus sulfaticallidus PM70-1</name>
    <dbReference type="NCBI Taxonomy" id="387631"/>
    <lineage>
        <taxon>Archaea</taxon>
        <taxon>Methanobacteriati</taxon>
        <taxon>Methanobacteriota</taxon>
        <taxon>Archaeoglobi</taxon>
        <taxon>Archaeoglobales</taxon>
        <taxon>Archaeoglobaceae</taxon>
        <taxon>Archaeoglobus</taxon>
    </lineage>
</organism>
<gene>
    <name evidence="1" type="ORF">Asulf_01178</name>
</gene>
<protein>
    <submittedName>
        <fullName evidence="1">Uncharacterized protein</fullName>
    </submittedName>
</protein>
<name>N0BFV7_9EURY</name>
<sequence>MRINLIMGRVNIYISKDVDLEYIKGELQKHGTSLSEVITNLLLDLEKELRGGQKQKQLSSADIATIQKLRYFKDKVHRINKNNRGIDAAELLENVYNTLLQLDYPARVAAALAAAAAVEGLWKWINLNDSALDKRYVYSILLIDLDGSLSED</sequence>
<dbReference type="KEGG" id="ast:Asulf_01178"/>
<dbReference type="EMBL" id="CP005290">
    <property type="protein sequence ID" value="AGK61177.1"/>
    <property type="molecule type" value="Genomic_DNA"/>
</dbReference>
<dbReference type="AlphaFoldDB" id="N0BFV7"/>
<dbReference type="Proteomes" id="UP000013307">
    <property type="component" value="Chromosome"/>
</dbReference>
<reference evidence="1 2" key="1">
    <citation type="journal article" date="2013" name="Genome Announc.">
        <title>Complete Genome Sequence of the Thermophilic and Facultatively Chemolithoautotrophic Sulfate Reducer Archaeoglobus sulfaticallidus Strain PM70-1T.</title>
        <authorList>
            <person name="Stokke R."/>
            <person name="Hocking W.P."/>
            <person name="Steinsbu B.O."/>
            <person name="Steen I.H."/>
        </authorList>
    </citation>
    <scope>NUCLEOTIDE SEQUENCE [LARGE SCALE GENOMIC DNA]</scope>
    <source>
        <strain evidence="1">PM70-1</strain>
    </source>
</reference>
<keyword evidence="2" id="KW-1185">Reference proteome</keyword>
<accession>N0BFV7</accession>
<dbReference type="HOGENOM" id="CLU_1718116_0_0_2"/>
<evidence type="ECO:0000313" key="1">
    <source>
        <dbReference type="EMBL" id="AGK61177.1"/>
    </source>
</evidence>